<protein>
    <submittedName>
        <fullName evidence="2">(spotted green pufferfish) hypothetical protein</fullName>
    </submittedName>
</protein>
<dbReference type="KEGG" id="tng:GSTEN00003348G001"/>
<sequence>VLIDEESSLAGLFAPLCQPGSGGPGTSFQEGRGLE</sequence>
<accession>Q4TCE3</accession>
<reference evidence="2" key="2">
    <citation type="submission" date="2004-02" db="EMBL/GenBank/DDBJ databases">
        <authorList>
            <consortium name="Genoscope"/>
            <consortium name="Whitehead Institute Centre for Genome Research"/>
        </authorList>
    </citation>
    <scope>NUCLEOTIDE SEQUENCE</scope>
</reference>
<organism evidence="2">
    <name type="scientific">Tetraodon nigroviridis</name>
    <name type="common">Spotted green pufferfish</name>
    <name type="synonym">Chelonodon nigroviridis</name>
    <dbReference type="NCBI Taxonomy" id="99883"/>
    <lineage>
        <taxon>Eukaryota</taxon>
        <taxon>Metazoa</taxon>
        <taxon>Chordata</taxon>
        <taxon>Craniata</taxon>
        <taxon>Vertebrata</taxon>
        <taxon>Euteleostomi</taxon>
        <taxon>Actinopterygii</taxon>
        <taxon>Neopterygii</taxon>
        <taxon>Teleostei</taxon>
        <taxon>Neoteleostei</taxon>
        <taxon>Acanthomorphata</taxon>
        <taxon>Eupercaria</taxon>
        <taxon>Tetraodontiformes</taxon>
        <taxon>Tetradontoidea</taxon>
        <taxon>Tetraodontidae</taxon>
        <taxon>Tetraodon</taxon>
    </lineage>
</organism>
<reference evidence="2" key="1">
    <citation type="journal article" date="2004" name="Nature">
        <title>Genome duplication in the teleost fish Tetraodon nigroviridis reveals the early vertebrate proto-karyotype.</title>
        <authorList>
            <person name="Jaillon O."/>
            <person name="Aury J.-M."/>
            <person name="Brunet F."/>
            <person name="Petit J.-L."/>
            <person name="Stange-Thomann N."/>
            <person name="Mauceli E."/>
            <person name="Bouneau L."/>
            <person name="Fischer C."/>
            <person name="Ozouf-Costaz C."/>
            <person name="Bernot A."/>
            <person name="Nicaud S."/>
            <person name="Jaffe D."/>
            <person name="Fisher S."/>
            <person name="Lutfalla G."/>
            <person name="Dossat C."/>
            <person name="Segurens B."/>
            <person name="Dasilva C."/>
            <person name="Salanoubat M."/>
            <person name="Levy M."/>
            <person name="Boudet N."/>
            <person name="Castellano S."/>
            <person name="Anthouard V."/>
            <person name="Jubin C."/>
            <person name="Castelli V."/>
            <person name="Katinka M."/>
            <person name="Vacherie B."/>
            <person name="Biemont C."/>
            <person name="Skalli Z."/>
            <person name="Cattolico L."/>
            <person name="Poulain J."/>
            <person name="De Berardinis V."/>
            <person name="Cruaud C."/>
            <person name="Duprat S."/>
            <person name="Brottier P."/>
            <person name="Coutanceau J.-P."/>
            <person name="Gouzy J."/>
            <person name="Parra G."/>
            <person name="Lardier G."/>
            <person name="Chapple C."/>
            <person name="McKernan K.J."/>
            <person name="McEwan P."/>
            <person name="Bosak S."/>
            <person name="Kellis M."/>
            <person name="Volff J.-N."/>
            <person name="Guigo R."/>
            <person name="Zody M.C."/>
            <person name="Mesirov J."/>
            <person name="Lindblad-Toh K."/>
            <person name="Birren B."/>
            <person name="Nusbaum C."/>
            <person name="Kahn D."/>
            <person name="Robinson-Rechavi M."/>
            <person name="Laudet V."/>
            <person name="Schachter V."/>
            <person name="Quetier F."/>
            <person name="Saurin W."/>
            <person name="Scarpelli C."/>
            <person name="Wincker P."/>
            <person name="Lander E.S."/>
            <person name="Weissenbach J."/>
            <person name="Roest Crollius H."/>
        </authorList>
    </citation>
    <scope>NUCLEOTIDE SEQUENCE [LARGE SCALE GENOMIC DNA]</scope>
</reference>
<gene>
    <name evidence="2" type="ORF">GSTENG00003348001</name>
</gene>
<comment type="caution">
    <text evidence="2">The sequence shown here is derived from an EMBL/GenBank/DDBJ whole genome shotgun (WGS) entry which is preliminary data.</text>
</comment>
<evidence type="ECO:0000256" key="1">
    <source>
        <dbReference type="SAM" id="MobiDB-lite"/>
    </source>
</evidence>
<feature type="region of interest" description="Disordered" evidence="1">
    <location>
        <begin position="13"/>
        <end position="35"/>
    </location>
</feature>
<feature type="non-terminal residue" evidence="2">
    <location>
        <position position="1"/>
    </location>
</feature>
<proteinExistence type="predicted"/>
<dbReference type="EMBL" id="CAAE01006965">
    <property type="protein sequence ID" value="CAF89439.1"/>
    <property type="molecule type" value="Genomic_DNA"/>
</dbReference>
<evidence type="ECO:0000313" key="2">
    <source>
        <dbReference type="EMBL" id="CAF89439.1"/>
    </source>
</evidence>
<name>Q4TCE3_TETNG</name>
<dbReference type="AlphaFoldDB" id="Q4TCE3"/>